<organism evidence="1 2">
    <name type="scientific">Gymnopilus junonius</name>
    <name type="common">Spectacular rustgill mushroom</name>
    <name type="synonym">Gymnopilus spectabilis subsp. junonius</name>
    <dbReference type="NCBI Taxonomy" id="109634"/>
    <lineage>
        <taxon>Eukaryota</taxon>
        <taxon>Fungi</taxon>
        <taxon>Dikarya</taxon>
        <taxon>Basidiomycota</taxon>
        <taxon>Agaricomycotina</taxon>
        <taxon>Agaricomycetes</taxon>
        <taxon>Agaricomycetidae</taxon>
        <taxon>Agaricales</taxon>
        <taxon>Agaricineae</taxon>
        <taxon>Hymenogastraceae</taxon>
        <taxon>Gymnopilus</taxon>
    </lineage>
</organism>
<accession>A0A9P5NRE8</accession>
<evidence type="ECO:0000313" key="1">
    <source>
        <dbReference type="EMBL" id="KAF8903923.1"/>
    </source>
</evidence>
<dbReference type="Proteomes" id="UP000724874">
    <property type="component" value="Unassembled WGS sequence"/>
</dbReference>
<comment type="caution">
    <text evidence="1">The sequence shown here is derived from an EMBL/GenBank/DDBJ whole genome shotgun (WGS) entry which is preliminary data.</text>
</comment>
<keyword evidence="2" id="KW-1185">Reference proteome</keyword>
<proteinExistence type="predicted"/>
<gene>
    <name evidence="1" type="ORF">CPB84DRAFT_1773713</name>
</gene>
<sequence>MLSFTSPKILGGHFEYSIARKPNNQYLLIFGRAYGMVDTREVAILNYTTQRSEKIQLSADNHPLIWLDSDVDRDERDFVRTPGGMLAALEAAEPPIIRPTGRVRKMRAEKGGEREAAEVEILLSEEDLGRICYYCRMMETVSDDRLERCGGEGHESVYRCQSVGF</sequence>
<dbReference type="EMBL" id="JADNYJ010000028">
    <property type="protein sequence ID" value="KAF8903923.1"/>
    <property type="molecule type" value="Genomic_DNA"/>
</dbReference>
<protein>
    <submittedName>
        <fullName evidence="1">Uncharacterized protein</fullName>
    </submittedName>
</protein>
<dbReference type="OrthoDB" id="3793816at2759"/>
<name>A0A9P5NRE8_GYMJU</name>
<dbReference type="AlphaFoldDB" id="A0A9P5NRE8"/>
<evidence type="ECO:0000313" key="2">
    <source>
        <dbReference type="Proteomes" id="UP000724874"/>
    </source>
</evidence>
<reference evidence="1" key="1">
    <citation type="submission" date="2020-11" db="EMBL/GenBank/DDBJ databases">
        <authorList>
            <consortium name="DOE Joint Genome Institute"/>
            <person name="Ahrendt S."/>
            <person name="Riley R."/>
            <person name="Andreopoulos W."/>
            <person name="LaButti K."/>
            <person name="Pangilinan J."/>
            <person name="Ruiz-duenas F.J."/>
            <person name="Barrasa J.M."/>
            <person name="Sanchez-Garcia M."/>
            <person name="Camarero S."/>
            <person name="Miyauchi S."/>
            <person name="Serrano A."/>
            <person name="Linde D."/>
            <person name="Babiker R."/>
            <person name="Drula E."/>
            <person name="Ayuso-Fernandez I."/>
            <person name="Pacheco R."/>
            <person name="Padilla G."/>
            <person name="Ferreira P."/>
            <person name="Barriuso J."/>
            <person name="Kellner H."/>
            <person name="Castanera R."/>
            <person name="Alfaro M."/>
            <person name="Ramirez L."/>
            <person name="Pisabarro A.G."/>
            <person name="Kuo A."/>
            <person name="Tritt A."/>
            <person name="Lipzen A."/>
            <person name="He G."/>
            <person name="Yan M."/>
            <person name="Ng V."/>
            <person name="Cullen D."/>
            <person name="Martin F."/>
            <person name="Rosso M.-N."/>
            <person name="Henrissat B."/>
            <person name="Hibbett D."/>
            <person name="Martinez A.T."/>
            <person name="Grigoriev I.V."/>
        </authorList>
    </citation>
    <scope>NUCLEOTIDE SEQUENCE</scope>
    <source>
        <strain evidence="1">AH 44721</strain>
    </source>
</reference>